<dbReference type="AlphaFoldDB" id="A0A7W5ULA5"/>
<name>A0A7W5ULA5_9BACT</name>
<protein>
    <submittedName>
        <fullName evidence="1">Uncharacterized protein</fullName>
    </submittedName>
</protein>
<reference evidence="1 2" key="1">
    <citation type="submission" date="2020-08" db="EMBL/GenBank/DDBJ databases">
        <title>Genomic Encyclopedia of Type Strains, Phase IV (KMG-IV): sequencing the most valuable type-strain genomes for metagenomic binning, comparative biology and taxonomic classification.</title>
        <authorList>
            <person name="Goeker M."/>
        </authorList>
    </citation>
    <scope>NUCLEOTIDE SEQUENCE [LARGE SCALE GENOMIC DNA]</scope>
    <source>
        <strain evidence="1 2">DSM 22548</strain>
    </source>
</reference>
<accession>A0A7W5ULA5</accession>
<feature type="non-terminal residue" evidence="1">
    <location>
        <position position="45"/>
    </location>
</feature>
<evidence type="ECO:0000313" key="2">
    <source>
        <dbReference type="Proteomes" id="UP000541425"/>
    </source>
</evidence>
<sequence>MYDLLILKHLRNLSTPIRDKQYFFFLKKSFNKNLKRGLFFVYLLL</sequence>
<organism evidence="1 2">
    <name type="scientific">Alloprevotella rava</name>
    <dbReference type="NCBI Taxonomy" id="671218"/>
    <lineage>
        <taxon>Bacteria</taxon>
        <taxon>Pseudomonadati</taxon>
        <taxon>Bacteroidota</taxon>
        <taxon>Bacteroidia</taxon>
        <taxon>Bacteroidales</taxon>
        <taxon>Prevotellaceae</taxon>
        <taxon>Alloprevotella</taxon>
    </lineage>
</organism>
<evidence type="ECO:0000313" key="1">
    <source>
        <dbReference type="EMBL" id="MBB3703567.1"/>
    </source>
</evidence>
<comment type="caution">
    <text evidence="1">The sequence shown here is derived from an EMBL/GenBank/DDBJ whole genome shotgun (WGS) entry which is preliminary data.</text>
</comment>
<dbReference type="Proteomes" id="UP000541425">
    <property type="component" value="Unassembled WGS sequence"/>
</dbReference>
<dbReference type="EMBL" id="JACICA010000015">
    <property type="protein sequence ID" value="MBB3703567.1"/>
    <property type="molecule type" value="Genomic_DNA"/>
</dbReference>
<gene>
    <name evidence="1" type="ORF">FHS60_002058</name>
</gene>
<proteinExistence type="predicted"/>